<comment type="caution">
    <text evidence="2">The sequence shown here is derived from an EMBL/GenBank/DDBJ whole genome shotgun (WGS) entry which is preliminary data.</text>
</comment>
<reference evidence="2 3" key="1">
    <citation type="journal article" date="2018" name="New Phytol.">
        <title>Phylogenomics of Endogonaceae and evolution of mycorrhizas within Mucoromycota.</title>
        <authorList>
            <person name="Chang Y."/>
            <person name="Desiro A."/>
            <person name="Na H."/>
            <person name="Sandor L."/>
            <person name="Lipzen A."/>
            <person name="Clum A."/>
            <person name="Barry K."/>
            <person name="Grigoriev I.V."/>
            <person name="Martin F.M."/>
            <person name="Stajich J.E."/>
            <person name="Smith M.E."/>
            <person name="Bonito G."/>
            <person name="Spatafora J.W."/>
        </authorList>
    </citation>
    <scope>NUCLEOTIDE SEQUENCE [LARGE SCALE GENOMIC DNA]</scope>
    <source>
        <strain evidence="2 3">AD002</strain>
    </source>
</reference>
<organism evidence="2 3">
    <name type="scientific">Jimgerdemannia flammicorona</name>
    <dbReference type="NCBI Taxonomy" id="994334"/>
    <lineage>
        <taxon>Eukaryota</taxon>
        <taxon>Fungi</taxon>
        <taxon>Fungi incertae sedis</taxon>
        <taxon>Mucoromycota</taxon>
        <taxon>Mucoromycotina</taxon>
        <taxon>Endogonomycetes</taxon>
        <taxon>Endogonales</taxon>
        <taxon>Endogonaceae</taxon>
        <taxon>Jimgerdemannia</taxon>
    </lineage>
</organism>
<evidence type="ECO:0000313" key="2">
    <source>
        <dbReference type="EMBL" id="RUS34019.1"/>
    </source>
</evidence>
<keyword evidence="1" id="KW-0175">Coiled coil</keyword>
<dbReference type="Proteomes" id="UP000274822">
    <property type="component" value="Unassembled WGS sequence"/>
</dbReference>
<name>A0A433QW51_9FUNG</name>
<evidence type="ECO:0000256" key="1">
    <source>
        <dbReference type="SAM" id="Coils"/>
    </source>
</evidence>
<dbReference type="AlphaFoldDB" id="A0A433QW51"/>
<dbReference type="EMBL" id="RBNJ01000785">
    <property type="protein sequence ID" value="RUS34019.1"/>
    <property type="molecule type" value="Genomic_DNA"/>
</dbReference>
<feature type="coiled-coil region" evidence="1">
    <location>
        <begin position="4"/>
        <end position="82"/>
    </location>
</feature>
<accession>A0A433QW51</accession>
<protein>
    <submittedName>
        <fullName evidence="2">Uncharacterized protein</fullName>
    </submittedName>
</protein>
<gene>
    <name evidence="2" type="ORF">BC938DRAFT_482798</name>
</gene>
<keyword evidence="3" id="KW-1185">Reference proteome</keyword>
<proteinExistence type="predicted"/>
<sequence length="149" mass="17887">MIDIKKVEVSIEEVNNKIKKVEEKVEAVEGEIRDAKINIEKMSDHELEQLLYKELEQLHKELEQLCKEMEQLCKELEQFHAEKLIHLQEWQDKLQQTITPENIIKVWVHNYGCRLQPVSESEKSGYCTLSQQVWEENRFRDGWDFLDVF</sequence>
<evidence type="ECO:0000313" key="3">
    <source>
        <dbReference type="Proteomes" id="UP000274822"/>
    </source>
</evidence>